<evidence type="ECO:0000313" key="6">
    <source>
        <dbReference type="EMBL" id="SUZ99257.1"/>
    </source>
</evidence>
<proteinExistence type="predicted"/>
<feature type="transmembrane region" description="Helical" evidence="5">
    <location>
        <begin position="126"/>
        <end position="149"/>
    </location>
</feature>
<evidence type="ECO:0000256" key="3">
    <source>
        <dbReference type="ARBA" id="ARBA00022989"/>
    </source>
</evidence>
<organism evidence="6">
    <name type="scientific">marine metagenome</name>
    <dbReference type="NCBI Taxonomy" id="408172"/>
    <lineage>
        <taxon>unclassified sequences</taxon>
        <taxon>metagenomes</taxon>
        <taxon>ecological metagenomes</taxon>
    </lineage>
</organism>
<evidence type="ECO:0000256" key="4">
    <source>
        <dbReference type="ARBA" id="ARBA00023136"/>
    </source>
</evidence>
<gene>
    <name evidence="6" type="ORF">METZ01_LOCUS52111</name>
</gene>
<keyword evidence="4 5" id="KW-0472">Membrane</keyword>
<feature type="transmembrane region" description="Helical" evidence="5">
    <location>
        <begin position="279"/>
        <end position="298"/>
    </location>
</feature>
<evidence type="ECO:0008006" key="7">
    <source>
        <dbReference type="Google" id="ProtNLM"/>
    </source>
</evidence>
<feature type="transmembrane region" description="Helical" evidence="5">
    <location>
        <begin position="92"/>
        <end position="114"/>
    </location>
</feature>
<dbReference type="InterPro" id="IPR050598">
    <property type="entry name" value="AminoAcid_Transporter"/>
</dbReference>
<evidence type="ECO:0000256" key="5">
    <source>
        <dbReference type="SAM" id="Phobius"/>
    </source>
</evidence>
<evidence type="ECO:0000256" key="2">
    <source>
        <dbReference type="ARBA" id="ARBA00022692"/>
    </source>
</evidence>
<feature type="non-terminal residue" evidence="6">
    <location>
        <position position="1"/>
    </location>
</feature>
<dbReference type="AlphaFoldDB" id="A0A381SAJ0"/>
<dbReference type="GO" id="GO:0015179">
    <property type="term" value="F:L-amino acid transmembrane transporter activity"/>
    <property type="evidence" value="ECO:0007669"/>
    <property type="project" value="TreeGrafter"/>
</dbReference>
<keyword evidence="2 5" id="KW-0812">Transmembrane</keyword>
<feature type="transmembrane region" description="Helical" evidence="5">
    <location>
        <begin position="196"/>
        <end position="218"/>
    </location>
</feature>
<accession>A0A381SAJ0</accession>
<dbReference type="GO" id="GO:0016020">
    <property type="term" value="C:membrane"/>
    <property type="evidence" value="ECO:0007669"/>
    <property type="project" value="UniProtKB-SubCell"/>
</dbReference>
<feature type="transmembrane region" description="Helical" evidence="5">
    <location>
        <begin position="433"/>
        <end position="451"/>
    </location>
</feature>
<dbReference type="EMBL" id="UINC01002685">
    <property type="protein sequence ID" value="SUZ99257.1"/>
    <property type="molecule type" value="Genomic_DNA"/>
</dbReference>
<dbReference type="PANTHER" id="PTHR11785">
    <property type="entry name" value="AMINO ACID TRANSPORTER"/>
    <property type="match status" value="1"/>
</dbReference>
<name>A0A381SAJ0_9ZZZZ</name>
<feature type="transmembrane region" description="Helical" evidence="5">
    <location>
        <begin position="239"/>
        <end position="259"/>
    </location>
</feature>
<reference evidence="6" key="1">
    <citation type="submission" date="2018-05" db="EMBL/GenBank/DDBJ databases">
        <authorList>
            <person name="Lanie J.A."/>
            <person name="Ng W.-L."/>
            <person name="Kazmierczak K.M."/>
            <person name="Andrzejewski T.M."/>
            <person name="Davidsen T.M."/>
            <person name="Wayne K.J."/>
            <person name="Tettelin H."/>
            <person name="Glass J.I."/>
            <person name="Rusch D."/>
            <person name="Podicherti R."/>
            <person name="Tsui H.-C.T."/>
            <person name="Winkler M.E."/>
        </authorList>
    </citation>
    <scope>NUCLEOTIDE SEQUENCE</scope>
</reference>
<feature type="transmembrane region" description="Helical" evidence="5">
    <location>
        <begin position="338"/>
        <end position="359"/>
    </location>
</feature>
<dbReference type="PIRSF" id="PIRSF006060">
    <property type="entry name" value="AA_transporter"/>
    <property type="match status" value="1"/>
</dbReference>
<dbReference type="Pfam" id="PF13520">
    <property type="entry name" value="AA_permease_2"/>
    <property type="match status" value="1"/>
</dbReference>
<comment type="subcellular location">
    <subcellularLocation>
        <location evidence="1">Membrane</location>
        <topology evidence="1">Multi-pass membrane protein</topology>
    </subcellularLocation>
</comment>
<keyword evidence="3 5" id="KW-1133">Transmembrane helix</keyword>
<sequence>VTDYKKNLGLKESTSIVISRIIGSGIFRTPAPIMALVGCTSLFGLVWVLGGIITIFGAVVYAELTAMIPKSGGPYVFLKEAYGPYIAFLRGWAMFFVSETASIVAVSLVFAEFINAIFEIITGTPFGLFPTFLLSLITIWMLTTINLFGVKISGKFQVVFGATKVVAVGGIIGITLTGFSTGNLAHFSNPFWPEEFGWPTILAVGAALRYSFFAFSGWEGATYMAEEVKDPGKTLPLSLFLGISGIMVLYLGANLGYLYQLDVEAIKQNKWVATKAVEVVLGASGGILISIAVAVNAFGNISTQILCKGRAWHAMARDGLFFDNFNKLHPVYATPNNALIGQGIWATVLLVGAVMSTYYQSGSGGNNTYETIIDFFSATSTIFNLLTFGSIYILRKKFPNKQRPYKAFFYPWSMIIVLVIYISFLILTLITAFVPSMIGIALTATGTIYYMRKVKN</sequence>
<feature type="transmembrane region" description="Helical" evidence="5">
    <location>
        <begin position="156"/>
        <end position="176"/>
    </location>
</feature>
<feature type="transmembrane region" description="Helical" evidence="5">
    <location>
        <begin position="407"/>
        <end position="427"/>
    </location>
</feature>
<dbReference type="Gene3D" id="1.20.1740.10">
    <property type="entry name" value="Amino acid/polyamine transporter I"/>
    <property type="match status" value="1"/>
</dbReference>
<feature type="transmembrane region" description="Helical" evidence="5">
    <location>
        <begin position="33"/>
        <end position="61"/>
    </location>
</feature>
<dbReference type="InterPro" id="IPR002293">
    <property type="entry name" value="AA/rel_permease1"/>
</dbReference>
<evidence type="ECO:0000256" key="1">
    <source>
        <dbReference type="ARBA" id="ARBA00004141"/>
    </source>
</evidence>
<protein>
    <recommendedName>
        <fullName evidence="7">Amino acid permease/ SLC12A domain-containing protein</fullName>
    </recommendedName>
</protein>
<dbReference type="PANTHER" id="PTHR11785:SF512">
    <property type="entry name" value="SOBREMESA, ISOFORM B"/>
    <property type="match status" value="1"/>
</dbReference>
<feature type="transmembrane region" description="Helical" evidence="5">
    <location>
        <begin position="371"/>
        <end position="395"/>
    </location>
</feature>